<evidence type="ECO:0000313" key="2">
    <source>
        <dbReference type="EMBL" id="MBC5672681.1"/>
    </source>
</evidence>
<proteinExistence type="predicted"/>
<accession>A0ABR7FE49</accession>
<organism evidence="2 3">
    <name type="scientific">Blautia celeris</name>
    <dbReference type="NCBI Taxonomy" id="2763026"/>
    <lineage>
        <taxon>Bacteria</taxon>
        <taxon>Bacillati</taxon>
        <taxon>Bacillota</taxon>
        <taxon>Clostridia</taxon>
        <taxon>Lachnospirales</taxon>
        <taxon>Lachnospiraceae</taxon>
        <taxon>Blautia</taxon>
    </lineage>
</organism>
<name>A0ABR7FE49_9FIRM</name>
<protein>
    <submittedName>
        <fullName evidence="2">Uncharacterized protein</fullName>
    </submittedName>
</protein>
<keyword evidence="3" id="KW-1185">Reference proteome</keyword>
<feature type="region of interest" description="Disordered" evidence="1">
    <location>
        <begin position="106"/>
        <end position="126"/>
    </location>
</feature>
<gene>
    <name evidence="2" type="ORF">H8S76_10510</name>
</gene>
<dbReference type="RefSeq" id="WP_033143826.1">
    <property type="nucleotide sequence ID" value="NZ_JACOOU010000004.1"/>
</dbReference>
<evidence type="ECO:0000256" key="1">
    <source>
        <dbReference type="SAM" id="MobiDB-lite"/>
    </source>
</evidence>
<comment type="caution">
    <text evidence="2">The sequence shown here is derived from an EMBL/GenBank/DDBJ whole genome shotgun (WGS) entry which is preliminary data.</text>
</comment>
<dbReference type="EMBL" id="JACOOU010000004">
    <property type="protein sequence ID" value="MBC5672681.1"/>
    <property type="molecule type" value="Genomic_DNA"/>
</dbReference>
<reference evidence="2 3" key="1">
    <citation type="submission" date="2020-08" db="EMBL/GenBank/DDBJ databases">
        <title>Genome public.</title>
        <authorList>
            <person name="Liu C."/>
            <person name="Sun Q."/>
        </authorList>
    </citation>
    <scope>NUCLEOTIDE SEQUENCE [LARGE SCALE GENOMIC DNA]</scope>
    <source>
        <strain evidence="2 3">NSJ-34</strain>
    </source>
</reference>
<evidence type="ECO:0000313" key="3">
    <source>
        <dbReference type="Proteomes" id="UP000654573"/>
    </source>
</evidence>
<dbReference type="Proteomes" id="UP000654573">
    <property type="component" value="Unassembled WGS sequence"/>
</dbReference>
<sequence>MQNVISTYNTSIAFLFHYRQQIGVIYDMGMHVTIFLCGSIGAHLNFRCIQGGGFEDGEEQGHSNDKKKNVDANASFRFSNSSLGSDPDVSAEANMRKGLELSAFFSGQSSHENSDGAAESIPGGRY</sequence>